<evidence type="ECO:0000313" key="4">
    <source>
        <dbReference type="Proteomes" id="UP000000305"/>
    </source>
</evidence>
<gene>
    <name evidence="3" type="ORF">DAPPUDRAFT_302868</name>
</gene>
<dbReference type="GO" id="GO:0007172">
    <property type="term" value="P:signal complex assembly"/>
    <property type="evidence" value="ECO:0007669"/>
    <property type="project" value="InterPro"/>
</dbReference>
<dbReference type="HOGENOM" id="CLU_2963101_0_0_1"/>
<dbReference type="SUPFAM" id="SSF68993">
    <property type="entry name" value="FAT domain of focal adhesion kinase"/>
    <property type="match status" value="1"/>
</dbReference>
<reference evidence="3 4" key="1">
    <citation type="journal article" date="2011" name="Science">
        <title>The ecoresponsive genome of Daphnia pulex.</title>
        <authorList>
            <person name="Colbourne J.K."/>
            <person name="Pfrender M.E."/>
            <person name="Gilbert D."/>
            <person name="Thomas W.K."/>
            <person name="Tucker A."/>
            <person name="Oakley T.H."/>
            <person name="Tokishita S."/>
            <person name="Aerts A."/>
            <person name="Arnold G.J."/>
            <person name="Basu M.K."/>
            <person name="Bauer D.J."/>
            <person name="Caceres C.E."/>
            <person name="Carmel L."/>
            <person name="Casola C."/>
            <person name="Choi J.H."/>
            <person name="Detter J.C."/>
            <person name="Dong Q."/>
            <person name="Dusheyko S."/>
            <person name="Eads B.D."/>
            <person name="Frohlich T."/>
            <person name="Geiler-Samerotte K.A."/>
            <person name="Gerlach D."/>
            <person name="Hatcher P."/>
            <person name="Jogdeo S."/>
            <person name="Krijgsveld J."/>
            <person name="Kriventseva E.V."/>
            <person name="Kultz D."/>
            <person name="Laforsch C."/>
            <person name="Lindquist E."/>
            <person name="Lopez J."/>
            <person name="Manak J.R."/>
            <person name="Muller J."/>
            <person name="Pangilinan J."/>
            <person name="Patwardhan R.P."/>
            <person name="Pitluck S."/>
            <person name="Pritham E.J."/>
            <person name="Rechtsteiner A."/>
            <person name="Rho M."/>
            <person name="Rogozin I.B."/>
            <person name="Sakarya O."/>
            <person name="Salamov A."/>
            <person name="Schaack S."/>
            <person name="Shapiro H."/>
            <person name="Shiga Y."/>
            <person name="Skalitzky C."/>
            <person name="Smith Z."/>
            <person name="Souvorov A."/>
            <person name="Sung W."/>
            <person name="Tang Z."/>
            <person name="Tsuchiya D."/>
            <person name="Tu H."/>
            <person name="Vos H."/>
            <person name="Wang M."/>
            <person name="Wolf Y.I."/>
            <person name="Yamagata H."/>
            <person name="Yamada T."/>
            <person name="Ye Y."/>
            <person name="Shaw J.R."/>
            <person name="Andrews J."/>
            <person name="Crease T.J."/>
            <person name="Tang H."/>
            <person name="Lucas S.M."/>
            <person name="Robertson H.M."/>
            <person name="Bork P."/>
            <person name="Koonin E.V."/>
            <person name="Zdobnov E.M."/>
            <person name="Grigoriev I.V."/>
            <person name="Lynch M."/>
            <person name="Boore J.L."/>
        </authorList>
    </citation>
    <scope>NUCLEOTIDE SEQUENCE [LARGE SCALE GENOMIC DNA]</scope>
</reference>
<dbReference type="Gene3D" id="1.20.120.330">
    <property type="entry name" value="Nucleotidyltransferases domain 2"/>
    <property type="match status" value="1"/>
</dbReference>
<sequence>MLSAAHILAMNAKNLLGVVDHIRIKHPHVNVYFSSSNRSQDSSTGCSTADNTSYQISSS</sequence>
<dbReference type="GO" id="GO:0004713">
    <property type="term" value="F:protein tyrosine kinase activity"/>
    <property type="evidence" value="ECO:0007669"/>
    <property type="project" value="InterPro"/>
</dbReference>
<dbReference type="Pfam" id="PF03623">
    <property type="entry name" value="Focal_AT"/>
    <property type="match status" value="1"/>
</dbReference>
<dbReference type="EMBL" id="GL732541">
    <property type="protein sequence ID" value="EFX81918.1"/>
    <property type="molecule type" value="Genomic_DNA"/>
</dbReference>
<keyword evidence="4" id="KW-1185">Reference proteome</keyword>
<dbReference type="InterPro" id="IPR036137">
    <property type="entry name" value="Focal_adhe_kin_target_dom_sf"/>
</dbReference>
<dbReference type="GO" id="GO:0005925">
    <property type="term" value="C:focal adhesion"/>
    <property type="evidence" value="ECO:0007669"/>
    <property type="project" value="InterPro"/>
</dbReference>
<dbReference type="Proteomes" id="UP000000305">
    <property type="component" value="Unassembled WGS sequence"/>
</dbReference>
<proteinExistence type="predicted"/>
<dbReference type="KEGG" id="dpx:DAPPUDRAFT_302868"/>
<name>E9GEZ0_DAPPU</name>
<organism evidence="3 4">
    <name type="scientific">Daphnia pulex</name>
    <name type="common">Water flea</name>
    <dbReference type="NCBI Taxonomy" id="6669"/>
    <lineage>
        <taxon>Eukaryota</taxon>
        <taxon>Metazoa</taxon>
        <taxon>Ecdysozoa</taxon>
        <taxon>Arthropoda</taxon>
        <taxon>Crustacea</taxon>
        <taxon>Branchiopoda</taxon>
        <taxon>Diplostraca</taxon>
        <taxon>Cladocera</taxon>
        <taxon>Anomopoda</taxon>
        <taxon>Daphniidae</taxon>
        <taxon>Daphnia</taxon>
    </lineage>
</organism>
<accession>E9GEZ0</accession>
<evidence type="ECO:0000259" key="2">
    <source>
        <dbReference type="Pfam" id="PF03623"/>
    </source>
</evidence>
<dbReference type="AlphaFoldDB" id="E9GEZ0"/>
<dbReference type="OrthoDB" id="9976756at2759"/>
<dbReference type="InParanoid" id="E9GEZ0"/>
<feature type="region of interest" description="Disordered" evidence="1">
    <location>
        <begin position="35"/>
        <end position="59"/>
    </location>
</feature>
<dbReference type="PhylomeDB" id="E9GEZ0"/>
<dbReference type="InterPro" id="IPR005189">
    <property type="entry name" value="Focal_adhesion_kin_target_dom"/>
</dbReference>
<evidence type="ECO:0000313" key="3">
    <source>
        <dbReference type="EMBL" id="EFX81918.1"/>
    </source>
</evidence>
<protein>
    <recommendedName>
        <fullName evidence="2">Focal AT domain-containing protein</fullName>
    </recommendedName>
</protein>
<evidence type="ECO:0000256" key="1">
    <source>
        <dbReference type="SAM" id="MobiDB-lite"/>
    </source>
</evidence>
<feature type="domain" description="Focal AT" evidence="2">
    <location>
        <begin position="1"/>
        <end position="26"/>
    </location>
</feature>